<protein>
    <submittedName>
        <fullName evidence="1">Uncharacterized protein</fullName>
    </submittedName>
</protein>
<evidence type="ECO:0000313" key="1">
    <source>
        <dbReference type="EMBL" id="GKV12528.1"/>
    </source>
</evidence>
<keyword evidence="2" id="KW-1185">Reference proteome</keyword>
<accession>A0AAV5JMD4</accession>
<proteinExistence type="predicted"/>
<name>A0AAV5JMD4_9ROSI</name>
<reference evidence="1 2" key="1">
    <citation type="journal article" date="2021" name="Commun. Biol.">
        <title>The genome of Shorea leprosula (Dipterocarpaceae) highlights the ecological relevance of drought in aseasonal tropical rainforests.</title>
        <authorList>
            <person name="Ng K.K.S."/>
            <person name="Kobayashi M.J."/>
            <person name="Fawcett J.A."/>
            <person name="Hatakeyama M."/>
            <person name="Paape T."/>
            <person name="Ng C.H."/>
            <person name="Ang C.C."/>
            <person name="Tnah L.H."/>
            <person name="Lee C.T."/>
            <person name="Nishiyama T."/>
            <person name="Sese J."/>
            <person name="O'Brien M.J."/>
            <person name="Copetti D."/>
            <person name="Mohd Noor M.I."/>
            <person name="Ong R.C."/>
            <person name="Putra M."/>
            <person name="Sireger I.Z."/>
            <person name="Indrioko S."/>
            <person name="Kosugi Y."/>
            <person name="Izuno A."/>
            <person name="Isagi Y."/>
            <person name="Lee S.L."/>
            <person name="Shimizu K.K."/>
        </authorList>
    </citation>
    <scope>NUCLEOTIDE SEQUENCE [LARGE SCALE GENOMIC DNA]</scope>
    <source>
        <strain evidence="1">214</strain>
    </source>
</reference>
<comment type="caution">
    <text evidence="1">The sequence shown here is derived from an EMBL/GenBank/DDBJ whole genome shotgun (WGS) entry which is preliminary data.</text>
</comment>
<sequence length="72" mass="7570">MVDNLEEPKLARRLHDLLNDRGAGSGEVDGGNGLGVGSNGAGLEIGESFRWVDEEAREGGDAGVHEAFNSDF</sequence>
<evidence type="ECO:0000313" key="2">
    <source>
        <dbReference type="Proteomes" id="UP001054252"/>
    </source>
</evidence>
<dbReference type="EMBL" id="BPVZ01000036">
    <property type="protein sequence ID" value="GKV12528.1"/>
    <property type="molecule type" value="Genomic_DNA"/>
</dbReference>
<dbReference type="Proteomes" id="UP001054252">
    <property type="component" value="Unassembled WGS sequence"/>
</dbReference>
<organism evidence="1 2">
    <name type="scientific">Rubroshorea leprosula</name>
    <dbReference type="NCBI Taxonomy" id="152421"/>
    <lineage>
        <taxon>Eukaryota</taxon>
        <taxon>Viridiplantae</taxon>
        <taxon>Streptophyta</taxon>
        <taxon>Embryophyta</taxon>
        <taxon>Tracheophyta</taxon>
        <taxon>Spermatophyta</taxon>
        <taxon>Magnoliopsida</taxon>
        <taxon>eudicotyledons</taxon>
        <taxon>Gunneridae</taxon>
        <taxon>Pentapetalae</taxon>
        <taxon>rosids</taxon>
        <taxon>malvids</taxon>
        <taxon>Malvales</taxon>
        <taxon>Dipterocarpaceae</taxon>
        <taxon>Rubroshorea</taxon>
    </lineage>
</organism>
<gene>
    <name evidence="1" type="ORF">SLEP1_g23658</name>
</gene>
<dbReference type="AlphaFoldDB" id="A0AAV5JMD4"/>